<dbReference type="Gene3D" id="1.10.8.60">
    <property type="match status" value="1"/>
</dbReference>
<feature type="binding site" evidence="6">
    <location>
        <position position="35"/>
    </location>
    <ligand>
        <name>Zn(2+)</name>
        <dbReference type="ChEBI" id="CHEBI:29105"/>
    </ligand>
</feature>
<evidence type="ECO:0000256" key="6">
    <source>
        <dbReference type="PROSITE-ProRule" id="PRU01250"/>
    </source>
</evidence>
<keyword evidence="8" id="KW-0378">Hydrolase</keyword>
<dbReference type="InterPro" id="IPR050052">
    <property type="entry name" value="ATP-dep_Clp_protease_ClpX"/>
</dbReference>
<dbReference type="FunFam" id="1.10.8.60:FF:000002">
    <property type="entry name" value="ATP-dependent Clp protease ATP-binding subunit ClpX"/>
    <property type="match status" value="1"/>
</dbReference>
<dbReference type="Gene3D" id="3.40.50.300">
    <property type="entry name" value="P-loop containing nucleotide triphosphate hydrolases"/>
    <property type="match status" value="1"/>
</dbReference>
<organism evidence="8 9">
    <name type="scientific">Halorhodospira halochloris</name>
    <name type="common">Ectothiorhodospira halochloris</name>
    <dbReference type="NCBI Taxonomy" id="1052"/>
    <lineage>
        <taxon>Bacteria</taxon>
        <taxon>Pseudomonadati</taxon>
        <taxon>Pseudomonadota</taxon>
        <taxon>Gammaproteobacteria</taxon>
        <taxon>Chromatiales</taxon>
        <taxon>Ectothiorhodospiraceae</taxon>
        <taxon>Halorhodospira</taxon>
    </lineage>
</organism>
<dbReference type="InterPro" id="IPR003593">
    <property type="entry name" value="AAA+_ATPase"/>
</dbReference>
<dbReference type="Pfam" id="PF07724">
    <property type="entry name" value="AAA_2"/>
    <property type="match status" value="1"/>
</dbReference>
<dbReference type="OrthoDB" id="9804062at2"/>
<dbReference type="NCBIfam" id="TIGR00382">
    <property type="entry name" value="clpX"/>
    <property type="match status" value="1"/>
</dbReference>
<dbReference type="InterPro" id="IPR010603">
    <property type="entry name" value="Znf_CppX_C4"/>
</dbReference>
<keyword evidence="3 6" id="KW-0862">Zinc</keyword>
<dbReference type="RefSeq" id="WP_096406396.1">
    <property type="nucleotide sequence ID" value="NZ_AP017372.2"/>
</dbReference>
<dbReference type="SMART" id="SM01086">
    <property type="entry name" value="ClpB_D2-small"/>
    <property type="match status" value="1"/>
</dbReference>
<dbReference type="AlphaFoldDB" id="A0A110B114"/>
<gene>
    <name evidence="8" type="primary">clpX_2</name>
    <name evidence="8" type="ORF">HH1059_24120</name>
</gene>
<dbReference type="InterPro" id="IPR059188">
    <property type="entry name" value="Znf_CLPX-like"/>
</dbReference>
<dbReference type="InterPro" id="IPR019489">
    <property type="entry name" value="Clp_ATPase_C"/>
</dbReference>
<dbReference type="InterPro" id="IPR004487">
    <property type="entry name" value="Clp_protease_ATP-bd_su_ClpX"/>
</dbReference>
<dbReference type="SMART" id="SM00994">
    <property type="entry name" value="zf-C4_ClpX"/>
    <property type="match status" value="1"/>
</dbReference>
<keyword evidence="5 6" id="KW-0143">Chaperone</keyword>
<evidence type="ECO:0000313" key="8">
    <source>
        <dbReference type="EMBL" id="BAU56485.1"/>
    </source>
</evidence>
<accession>A0A110B114</accession>
<dbReference type="GO" id="GO:0051082">
    <property type="term" value="F:unfolded protein binding"/>
    <property type="evidence" value="ECO:0007669"/>
    <property type="project" value="UniProtKB-UniRule"/>
</dbReference>
<evidence type="ECO:0000256" key="5">
    <source>
        <dbReference type="ARBA" id="ARBA00023186"/>
    </source>
</evidence>
<evidence type="ECO:0000259" key="7">
    <source>
        <dbReference type="PROSITE" id="PS51902"/>
    </source>
</evidence>
<feature type="binding site" evidence="6">
    <location>
        <position position="54"/>
    </location>
    <ligand>
        <name>Zn(2+)</name>
        <dbReference type="ChEBI" id="CHEBI:29105"/>
    </ligand>
</feature>
<dbReference type="Gene3D" id="6.20.220.10">
    <property type="entry name" value="ClpX chaperone, C4-type zinc finger domain"/>
    <property type="match status" value="1"/>
</dbReference>
<dbReference type="KEGG" id="hhk:HH1059_24120"/>
<dbReference type="InterPro" id="IPR003959">
    <property type="entry name" value="ATPase_AAA_core"/>
</dbReference>
<keyword evidence="1 6" id="KW-0479">Metal-binding</keyword>
<dbReference type="GO" id="GO:0008270">
    <property type="term" value="F:zinc ion binding"/>
    <property type="evidence" value="ECO:0007669"/>
    <property type="project" value="UniProtKB-UniRule"/>
</dbReference>
<dbReference type="GO" id="GO:0140662">
    <property type="term" value="F:ATP-dependent protein folding chaperone"/>
    <property type="evidence" value="ECO:0007669"/>
    <property type="project" value="InterPro"/>
</dbReference>
<dbReference type="NCBIfam" id="NF003745">
    <property type="entry name" value="PRK05342.1"/>
    <property type="match status" value="1"/>
</dbReference>
<dbReference type="GO" id="GO:0005524">
    <property type="term" value="F:ATP binding"/>
    <property type="evidence" value="ECO:0007669"/>
    <property type="project" value="UniProtKB-KW"/>
</dbReference>
<dbReference type="EMBL" id="AP017372">
    <property type="protein sequence ID" value="BAU56485.1"/>
    <property type="molecule type" value="Genomic_DNA"/>
</dbReference>
<evidence type="ECO:0000256" key="1">
    <source>
        <dbReference type="ARBA" id="ARBA00022723"/>
    </source>
</evidence>
<keyword evidence="9" id="KW-1185">Reference proteome</keyword>
<dbReference type="InterPro" id="IPR027417">
    <property type="entry name" value="P-loop_NTPase"/>
</dbReference>
<comment type="similarity">
    <text evidence="6">Belongs to the ClpX chaperone family.</text>
</comment>
<sequence>MRRSSFGEIWLPGLPGYDYDGRDLDEERIRRCSFCGQEEDVAGPLIGGEEAYICEHCLDECNEALQEDSRQRQERILETLPAPRALRKTLDDYVVGQERAKKVLAVAVYNHYKRLVWAARGEDVEIGKSNILLIGSSGTGKSYLASCLARSVDVPFAAIDATTLTASGYAGESVDSIALRLLENCGHDPEKASRGIVYIDEIDKLSLRDSTSSRQDVSGEGAQQALLKLIEGRTVRVEVPGRNRRELLVNTRDVLFICGGAFEGLNDASRRAAGYQGVGFTACLDDLGEGESTPTANDLQAFGLVPELVGRLPVVEQLNSLDVDDLTRILIEPRNALVEQYRAMLLRDGCELVFTDEALQAVARRAYQRGTGARGLRAVLEDILLEPMFAVPAAEGAVKRIVVDEQTVAGSSPIYEMVGEQRSVGNY</sequence>
<dbReference type="InterPro" id="IPR038366">
    <property type="entry name" value="Znf_CppX_C4_sf"/>
</dbReference>
<keyword evidence="2" id="KW-0547">Nucleotide-binding</keyword>
<dbReference type="SMART" id="SM00382">
    <property type="entry name" value="AAA"/>
    <property type="match status" value="1"/>
</dbReference>
<proteinExistence type="inferred from homology"/>
<dbReference type="GO" id="GO:0051603">
    <property type="term" value="P:proteolysis involved in protein catabolic process"/>
    <property type="evidence" value="ECO:0007669"/>
    <property type="project" value="TreeGrafter"/>
</dbReference>
<feature type="binding site" evidence="6">
    <location>
        <position position="32"/>
    </location>
    <ligand>
        <name>Zn(2+)</name>
        <dbReference type="ChEBI" id="CHEBI:29105"/>
    </ligand>
</feature>
<protein>
    <submittedName>
        <fullName evidence="8">ATP-dependent Clp protease ATP-binding subunit ClpX</fullName>
    </submittedName>
</protein>
<dbReference type="SUPFAM" id="SSF52540">
    <property type="entry name" value="P-loop containing nucleoside triphosphate hydrolases"/>
    <property type="match status" value="1"/>
</dbReference>
<dbReference type="GO" id="GO:0046983">
    <property type="term" value="F:protein dimerization activity"/>
    <property type="evidence" value="ECO:0007669"/>
    <property type="project" value="UniProtKB-UniRule"/>
</dbReference>
<name>A0A110B114_HALHR</name>
<dbReference type="GO" id="GO:0016887">
    <property type="term" value="F:ATP hydrolysis activity"/>
    <property type="evidence" value="ECO:0007669"/>
    <property type="project" value="InterPro"/>
</dbReference>
<reference evidence="8" key="1">
    <citation type="submission" date="2016-02" db="EMBL/GenBank/DDBJ databases">
        <title>Halorhodospira halochloris DSM-1059 complete genome, version 2.</title>
        <authorList>
            <person name="Tsukatani Y."/>
        </authorList>
    </citation>
    <scope>NUCLEOTIDE SEQUENCE</scope>
    <source>
        <strain evidence="8">DSM 1059</strain>
    </source>
</reference>
<keyword evidence="4 8" id="KW-0067">ATP-binding</keyword>
<dbReference type="Pfam" id="PF10431">
    <property type="entry name" value="ClpB_D2-small"/>
    <property type="match status" value="1"/>
</dbReference>
<keyword evidence="8" id="KW-0645">Protease</keyword>
<dbReference type="SUPFAM" id="SSF57716">
    <property type="entry name" value="Glucocorticoid receptor-like (DNA-binding domain)"/>
    <property type="match status" value="1"/>
</dbReference>
<evidence type="ECO:0000256" key="2">
    <source>
        <dbReference type="ARBA" id="ARBA00022741"/>
    </source>
</evidence>
<dbReference type="PANTHER" id="PTHR48102:SF7">
    <property type="entry name" value="ATP-DEPENDENT CLP PROTEASE ATP-BINDING SUBUNIT CLPX-LIKE, MITOCHONDRIAL"/>
    <property type="match status" value="1"/>
</dbReference>
<evidence type="ECO:0000256" key="4">
    <source>
        <dbReference type="ARBA" id="ARBA00022840"/>
    </source>
</evidence>
<dbReference type="Pfam" id="PF06689">
    <property type="entry name" value="zf-C4_ClpX"/>
    <property type="match status" value="1"/>
</dbReference>
<dbReference type="PANTHER" id="PTHR48102">
    <property type="entry name" value="ATP-DEPENDENT CLP PROTEASE ATP-BINDING SUBUNIT CLPX-LIKE, MITOCHONDRIAL-RELATED"/>
    <property type="match status" value="1"/>
</dbReference>
<dbReference type="Proteomes" id="UP000218890">
    <property type="component" value="Chromosome"/>
</dbReference>
<feature type="binding site" evidence="6">
    <location>
        <position position="57"/>
    </location>
    <ligand>
        <name>Zn(2+)</name>
        <dbReference type="ChEBI" id="CHEBI:29105"/>
    </ligand>
</feature>
<evidence type="ECO:0000256" key="3">
    <source>
        <dbReference type="ARBA" id="ARBA00022833"/>
    </source>
</evidence>
<evidence type="ECO:0000313" key="9">
    <source>
        <dbReference type="Proteomes" id="UP000218890"/>
    </source>
</evidence>
<feature type="domain" description="ClpX-type ZB" evidence="7">
    <location>
        <begin position="20"/>
        <end position="73"/>
    </location>
</feature>
<dbReference type="GO" id="GO:0008233">
    <property type="term" value="F:peptidase activity"/>
    <property type="evidence" value="ECO:0007669"/>
    <property type="project" value="UniProtKB-KW"/>
</dbReference>
<dbReference type="PROSITE" id="PS51902">
    <property type="entry name" value="CLPX_ZB"/>
    <property type="match status" value="1"/>
</dbReference>